<dbReference type="SUPFAM" id="SSF53474">
    <property type="entry name" value="alpha/beta-Hydrolases"/>
    <property type="match status" value="1"/>
</dbReference>
<gene>
    <name evidence="2" type="ORF">J2I48_14235</name>
</gene>
<proteinExistence type="predicted"/>
<sequence>MSVDRLVFIHGNLDVPTSFDALLPLLPAAQTLCINLENDFNSWDAAVPVTARTVAQRVVQAYGISPRDVLIGHSMGGWIAAHVKELIGVRVIQLSSWTDPRKIRSPLQRLSLIRWVVSTGVVQHPFSIRAAKLLYPFPASRTRVRASLDRLQRIDPAYLMWQYELIFNAVPPLTVLPDLRIHARHDIVIAPPDQPYVRVSGNHQIHANNPHDVARAISEFLS</sequence>
<keyword evidence="2" id="KW-0378">Hydrolase</keyword>
<dbReference type="Proteomes" id="UP000664795">
    <property type="component" value="Unassembled WGS sequence"/>
</dbReference>
<name>A0A939G8S6_9BACT</name>
<evidence type="ECO:0000313" key="3">
    <source>
        <dbReference type="Proteomes" id="UP000664795"/>
    </source>
</evidence>
<dbReference type="InterPro" id="IPR029058">
    <property type="entry name" value="AB_hydrolase_fold"/>
</dbReference>
<accession>A0A939G8S6</accession>
<dbReference type="Pfam" id="PF12697">
    <property type="entry name" value="Abhydrolase_6"/>
    <property type="match status" value="1"/>
</dbReference>
<comment type="caution">
    <text evidence="2">The sequence shown here is derived from an EMBL/GenBank/DDBJ whole genome shotgun (WGS) entry which is preliminary data.</text>
</comment>
<keyword evidence="3" id="KW-1185">Reference proteome</keyword>
<organism evidence="2 3">
    <name type="scientific">Fibrella aquatilis</name>
    <dbReference type="NCBI Taxonomy" id="2817059"/>
    <lineage>
        <taxon>Bacteria</taxon>
        <taxon>Pseudomonadati</taxon>
        <taxon>Bacteroidota</taxon>
        <taxon>Cytophagia</taxon>
        <taxon>Cytophagales</taxon>
        <taxon>Spirosomataceae</taxon>
        <taxon>Fibrella</taxon>
    </lineage>
</organism>
<dbReference type="EMBL" id="JAFMYU010000010">
    <property type="protein sequence ID" value="MBO0932166.1"/>
    <property type="molecule type" value="Genomic_DNA"/>
</dbReference>
<dbReference type="Gene3D" id="3.40.50.1820">
    <property type="entry name" value="alpha/beta hydrolase"/>
    <property type="match status" value="1"/>
</dbReference>
<dbReference type="InterPro" id="IPR000073">
    <property type="entry name" value="AB_hydrolase_1"/>
</dbReference>
<feature type="domain" description="AB hydrolase-1" evidence="1">
    <location>
        <begin position="6"/>
        <end position="214"/>
    </location>
</feature>
<dbReference type="AlphaFoldDB" id="A0A939G8S6"/>
<evidence type="ECO:0000313" key="2">
    <source>
        <dbReference type="EMBL" id="MBO0932166.1"/>
    </source>
</evidence>
<dbReference type="RefSeq" id="WP_207336135.1">
    <property type="nucleotide sequence ID" value="NZ_JAFMYU010000010.1"/>
</dbReference>
<dbReference type="GO" id="GO:0016787">
    <property type="term" value="F:hydrolase activity"/>
    <property type="evidence" value="ECO:0007669"/>
    <property type="project" value="UniProtKB-KW"/>
</dbReference>
<reference evidence="2 3" key="1">
    <citation type="submission" date="2021-03" db="EMBL/GenBank/DDBJ databases">
        <title>Fibrella sp. HMF5036 genome sequencing and assembly.</title>
        <authorList>
            <person name="Kang H."/>
            <person name="Kim H."/>
            <person name="Bae S."/>
            <person name="Joh K."/>
        </authorList>
    </citation>
    <scope>NUCLEOTIDE SEQUENCE [LARGE SCALE GENOMIC DNA]</scope>
    <source>
        <strain evidence="2 3">HMF5036</strain>
    </source>
</reference>
<evidence type="ECO:0000259" key="1">
    <source>
        <dbReference type="Pfam" id="PF12697"/>
    </source>
</evidence>
<protein>
    <submittedName>
        <fullName evidence="2">Alpha/beta hydrolase</fullName>
    </submittedName>
</protein>